<dbReference type="Gene3D" id="3.10.450.710">
    <property type="entry name" value="Tgt2/MlaC"/>
    <property type="match status" value="1"/>
</dbReference>
<evidence type="ECO:0000313" key="2">
    <source>
        <dbReference type="Proteomes" id="UP000001021"/>
    </source>
</evidence>
<dbReference type="Proteomes" id="UP000001021">
    <property type="component" value="Chromosome"/>
</dbReference>
<organism evidence="1 2">
    <name type="scientific">Ehrlichia ruminantium (strain Welgevonden)</name>
    <dbReference type="NCBI Taxonomy" id="254945"/>
    <lineage>
        <taxon>Bacteria</taxon>
        <taxon>Pseudomonadati</taxon>
        <taxon>Pseudomonadota</taxon>
        <taxon>Alphaproteobacteria</taxon>
        <taxon>Rickettsiales</taxon>
        <taxon>Anaplasmataceae</taxon>
        <taxon>Ehrlichia</taxon>
    </lineage>
</organism>
<evidence type="ECO:0000313" key="1">
    <source>
        <dbReference type="EMBL" id="CAI26531.1"/>
    </source>
</evidence>
<keyword evidence="2" id="KW-1185">Reference proteome</keyword>
<dbReference type="AlphaFoldDB" id="A0A0H3LYG2"/>
<dbReference type="eggNOG" id="COG2854">
    <property type="taxonomic scope" value="Bacteria"/>
</dbReference>
<dbReference type="HOGENOM" id="CLU_1313789_0_0_5"/>
<reference evidence="1 2" key="1">
    <citation type="journal article" date="2006" name="J. Bacteriol.">
        <title>Comparative genomic analysis of three strains of Ehrlichia ruminantium reveals an active process of genome size plasticity.</title>
        <authorList>
            <person name="Frutos R."/>
            <person name="Viari A."/>
            <person name="Ferraz C."/>
            <person name="Morgat A."/>
            <person name="Eychenie S."/>
            <person name="Kandassami Y."/>
            <person name="Chantal I."/>
            <person name="Bensaid A."/>
            <person name="Coissac E."/>
            <person name="Vachiery N."/>
            <person name="Demaille J."/>
            <person name="Martinez D."/>
        </authorList>
    </citation>
    <scope>NUCLEOTIDE SEQUENCE [LARGE SCALE GENOMIC DNA]</scope>
    <source>
        <strain evidence="1 2">Welgevonden</strain>
    </source>
</reference>
<gene>
    <name evidence="1" type="ordered locus">ERWE_CDS_00370</name>
</gene>
<sequence>MMMNFVLRLFFLICTFFVFNNAFGYNNVEACREYIKPCYFLVTLKDQIEITVEDAQDRVNAYSGIQSIVERVLDIRDIAKFVMGSYWNTMSDDEHARFVDEYNKYIRRIYTKQLYKYAVYDMSILSVKNPRKDIYLINTRLSDTRNVHNFVIVEFKLLVVDDRVLLSDIKVNNAISFSINQRTVIRNMVSKNGIEGTISYFKEQNNIAK</sequence>
<protein>
    <recommendedName>
        <fullName evidence="3">ABC transporter substrate-binding protein</fullName>
    </recommendedName>
</protein>
<proteinExistence type="predicted"/>
<dbReference type="EMBL" id="CR925678">
    <property type="protein sequence ID" value="CAI26531.1"/>
    <property type="molecule type" value="Genomic_DNA"/>
</dbReference>
<dbReference type="InterPro" id="IPR042245">
    <property type="entry name" value="Tgt2/MlaC_sf"/>
</dbReference>
<name>A0A0H3LYG2_EHRRW</name>
<evidence type="ECO:0008006" key="3">
    <source>
        <dbReference type="Google" id="ProtNLM"/>
    </source>
</evidence>
<accession>A0A0H3LYG2</accession>
<dbReference type="Pfam" id="PF05494">
    <property type="entry name" value="MlaC"/>
    <property type="match status" value="1"/>
</dbReference>
<dbReference type="InterPro" id="IPR008869">
    <property type="entry name" value="MlaC/ttg2D"/>
</dbReference>
<dbReference type="KEGG" id="erw:ERWE_CDS_00370"/>